<organism evidence="1">
    <name type="scientific">Manihot esculenta</name>
    <name type="common">Cassava</name>
    <name type="synonym">Jatropha manihot</name>
    <dbReference type="NCBI Taxonomy" id="3983"/>
    <lineage>
        <taxon>Eukaryota</taxon>
        <taxon>Viridiplantae</taxon>
        <taxon>Streptophyta</taxon>
        <taxon>Embryophyta</taxon>
        <taxon>Tracheophyta</taxon>
        <taxon>Spermatophyta</taxon>
        <taxon>Magnoliopsida</taxon>
        <taxon>eudicotyledons</taxon>
        <taxon>Gunneridae</taxon>
        <taxon>Pentapetalae</taxon>
        <taxon>rosids</taxon>
        <taxon>fabids</taxon>
        <taxon>Malpighiales</taxon>
        <taxon>Euphorbiaceae</taxon>
        <taxon>Crotonoideae</taxon>
        <taxon>Manihoteae</taxon>
        <taxon>Manihot</taxon>
    </lineage>
</organism>
<name>A0A2C9VPD1_MANES</name>
<reference evidence="1" key="1">
    <citation type="submission" date="2016-02" db="EMBL/GenBank/DDBJ databases">
        <title>WGS assembly of Manihot esculenta.</title>
        <authorList>
            <person name="Bredeson J.V."/>
            <person name="Prochnik S.E."/>
            <person name="Lyons J.B."/>
            <person name="Schmutz J."/>
            <person name="Grimwood J."/>
            <person name="Vrebalov J."/>
            <person name="Bart R.S."/>
            <person name="Amuge T."/>
            <person name="Ferguson M.E."/>
            <person name="Green R."/>
            <person name="Putnam N."/>
            <person name="Stites J."/>
            <person name="Rounsley S."/>
            <person name="Rokhsar D.S."/>
        </authorList>
    </citation>
    <scope>NUCLEOTIDE SEQUENCE [LARGE SCALE GENOMIC DNA]</scope>
    <source>
        <tissue evidence="1">Leaf</tissue>
    </source>
</reference>
<evidence type="ECO:0000313" key="1">
    <source>
        <dbReference type="EMBL" id="OAY47585.1"/>
    </source>
</evidence>
<dbReference type="AlphaFoldDB" id="A0A2C9VPD1"/>
<protein>
    <submittedName>
        <fullName evidence="1">Uncharacterized protein</fullName>
    </submittedName>
</protein>
<proteinExistence type="predicted"/>
<accession>A0A2C9VPD1</accession>
<sequence length="51" mass="5957">MIFEYIELKNCIKKQQNQNTTIFFNKGILGKNGKSSSNKPSIIEFLYLMQL</sequence>
<gene>
    <name evidence="1" type="ORF">MANES_06G089500</name>
</gene>
<dbReference type="EMBL" id="CM004392">
    <property type="protein sequence ID" value="OAY47585.1"/>
    <property type="molecule type" value="Genomic_DNA"/>
</dbReference>